<sequence length="378" mass="41828">MRPKVPVYLALLLLAILLQPLPVAEAGTKPDSLTIKIGQMLMVGFRGTTLGQSPDVRRAIDRQRIGSVVLFDYDVPSRTPKRNITGPEQLKQLSGELQDRSPIPLFISIDQEGGMVSRLKSARGFPRSPSARSLGLLRNPDSTLAAAEETARTLKLMRINMNLAPVVDLDTNPQNPVIGRIERSYSPDPSIVTTHASIVTKTFLREGIIPVLKHFPGHGSSTSDSHLGFTDVTESWNEIELEPYRRLFLDGYQGAVMTAHVFNAHLDPRYPATLSKPTISRLLREKLGFRGVVLTDDMQMGAIAHNFGFEEAIRLSIEAGADILVFANNTTVYDPKIAEKASGIIRRMVDEGIISPLRIEESYRRIMTLKETVTNPAR</sequence>
<keyword evidence="4 7" id="KW-0378">Hydrolase</keyword>
<evidence type="ECO:0000313" key="8">
    <source>
        <dbReference type="Proteomes" id="UP000076481"/>
    </source>
</evidence>
<feature type="domain" description="Glycoside hydrolase family 3 N-terminal" evidence="6">
    <location>
        <begin position="33"/>
        <end position="369"/>
    </location>
</feature>
<dbReference type="Pfam" id="PF00933">
    <property type="entry name" value="Glyco_hydro_3"/>
    <property type="match status" value="1"/>
</dbReference>
<dbReference type="EC" id="3.2.1.52" evidence="3"/>
<dbReference type="GO" id="GO:0004563">
    <property type="term" value="F:beta-N-acetylhexosaminidase activity"/>
    <property type="evidence" value="ECO:0007669"/>
    <property type="project" value="UniProtKB-EC"/>
</dbReference>
<dbReference type="AlphaFoldDB" id="A0A165M5X9"/>
<evidence type="ECO:0000313" key="7">
    <source>
        <dbReference type="EMBL" id="KZK74850.1"/>
    </source>
</evidence>
<protein>
    <recommendedName>
        <fullName evidence="3">beta-N-acetylhexosaminidase</fullName>
        <ecNumber evidence="3">3.2.1.52</ecNumber>
    </recommendedName>
</protein>
<comment type="caution">
    <text evidence="7">The sequence shown here is derived from an EMBL/GenBank/DDBJ whole genome shotgun (WGS) entry which is preliminary data.</text>
</comment>
<dbReference type="InterPro" id="IPR017853">
    <property type="entry name" value="GH"/>
</dbReference>
<organism evidence="7 8">
    <name type="scientific">Pelodictyon luteolum</name>
    <dbReference type="NCBI Taxonomy" id="1100"/>
    <lineage>
        <taxon>Bacteria</taxon>
        <taxon>Pseudomonadati</taxon>
        <taxon>Chlorobiota</taxon>
        <taxon>Chlorobiia</taxon>
        <taxon>Chlorobiales</taxon>
        <taxon>Chlorobiaceae</taxon>
        <taxon>Chlorobium/Pelodictyon group</taxon>
        <taxon>Pelodictyon</taxon>
    </lineage>
</organism>
<evidence type="ECO:0000256" key="2">
    <source>
        <dbReference type="ARBA" id="ARBA00005336"/>
    </source>
</evidence>
<dbReference type="RefSeq" id="WP_303680999.1">
    <property type="nucleotide sequence ID" value="NZ_LVWG01000017.1"/>
</dbReference>
<gene>
    <name evidence="7" type="ORF">A3K90_09860</name>
</gene>
<dbReference type="GO" id="GO:0009254">
    <property type="term" value="P:peptidoglycan turnover"/>
    <property type="evidence" value="ECO:0007669"/>
    <property type="project" value="TreeGrafter"/>
</dbReference>
<keyword evidence="5" id="KW-0326">Glycosidase</keyword>
<evidence type="ECO:0000256" key="5">
    <source>
        <dbReference type="ARBA" id="ARBA00023295"/>
    </source>
</evidence>
<dbReference type="InterPro" id="IPR001764">
    <property type="entry name" value="Glyco_hydro_3_N"/>
</dbReference>
<dbReference type="InterPro" id="IPR050226">
    <property type="entry name" value="NagZ_Beta-hexosaminidase"/>
</dbReference>
<dbReference type="SUPFAM" id="SSF51445">
    <property type="entry name" value="(Trans)glycosidases"/>
    <property type="match status" value="1"/>
</dbReference>
<dbReference type="PANTHER" id="PTHR30480">
    <property type="entry name" value="BETA-HEXOSAMINIDASE-RELATED"/>
    <property type="match status" value="1"/>
</dbReference>
<name>A0A165M5X9_PELLU</name>
<evidence type="ECO:0000259" key="6">
    <source>
        <dbReference type="Pfam" id="PF00933"/>
    </source>
</evidence>
<proteinExistence type="inferred from homology"/>
<comment type="catalytic activity">
    <reaction evidence="1">
        <text>Hydrolysis of terminal non-reducing N-acetyl-D-hexosamine residues in N-acetyl-beta-D-hexosaminides.</text>
        <dbReference type="EC" id="3.2.1.52"/>
    </reaction>
</comment>
<reference evidence="7 8" key="1">
    <citation type="submission" date="2016-03" db="EMBL/GenBank/DDBJ databases">
        <title>Speciation and ecological success in dimly lit waters: horizontal gene transfer in a green sulfur bacteria bloom unveiled by metagenomic assembly.</title>
        <authorList>
            <person name="Llorens-Mares T."/>
            <person name="Liu Z."/>
            <person name="Allen L.Z."/>
            <person name="Rusch D.B."/>
            <person name="Craig M.T."/>
            <person name="Dupont C.L."/>
            <person name="Bryant D.A."/>
            <person name="Casamayor E.O."/>
        </authorList>
    </citation>
    <scope>NUCLEOTIDE SEQUENCE [LARGE SCALE GENOMIC DNA]</scope>
    <source>
        <strain evidence="7">CIII</strain>
    </source>
</reference>
<dbReference type="Gene3D" id="3.20.20.300">
    <property type="entry name" value="Glycoside hydrolase, family 3, N-terminal domain"/>
    <property type="match status" value="1"/>
</dbReference>
<dbReference type="PANTHER" id="PTHR30480:SF13">
    <property type="entry name" value="BETA-HEXOSAMINIDASE"/>
    <property type="match status" value="1"/>
</dbReference>
<accession>A0A165M5X9</accession>
<dbReference type="GO" id="GO:0005975">
    <property type="term" value="P:carbohydrate metabolic process"/>
    <property type="evidence" value="ECO:0007669"/>
    <property type="project" value="InterPro"/>
</dbReference>
<comment type="similarity">
    <text evidence="2">Belongs to the glycosyl hydrolase 3 family.</text>
</comment>
<evidence type="ECO:0000256" key="4">
    <source>
        <dbReference type="ARBA" id="ARBA00022801"/>
    </source>
</evidence>
<dbReference type="InterPro" id="IPR036962">
    <property type="entry name" value="Glyco_hydro_3_N_sf"/>
</dbReference>
<dbReference type="EMBL" id="LVWG01000017">
    <property type="protein sequence ID" value="KZK74850.1"/>
    <property type="molecule type" value="Genomic_DNA"/>
</dbReference>
<evidence type="ECO:0000256" key="3">
    <source>
        <dbReference type="ARBA" id="ARBA00012663"/>
    </source>
</evidence>
<dbReference type="Proteomes" id="UP000076481">
    <property type="component" value="Unassembled WGS sequence"/>
</dbReference>
<evidence type="ECO:0000256" key="1">
    <source>
        <dbReference type="ARBA" id="ARBA00001231"/>
    </source>
</evidence>